<proteinExistence type="inferred from homology"/>
<name>A0A2K4ZDU8_9FIRM</name>
<feature type="binding site" evidence="10">
    <location>
        <position position="249"/>
    </location>
    <ligand>
        <name>beta-D-galactose</name>
        <dbReference type="ChEBI" id="CHEBI:27667"/>
    </ligand>
</feature>
<dbReference type="InterPro" id="IPR015443">
    <property type="entry name" value="Aldose_1-epimerase"/>
</dbReference>
<evidence type="ECO:0000256" key="3">
    <source>
        <dbReference type="ARBA" id="ARBA00006206"/>
    </source>
</evidence>
<dbReference type="InterPro" id="IPR011013">
    <property type="entry name" value="Gal_mutarotase_sf_dom"/>
</dbReference>
<feature type="binding site" evidence="11">
    <location>
        <begin position="80"/>
        <end position="81"/>
    </location>
    <ligand>
        <name>beta-D-galactose</name>
        <dbReference type="ChEBI" id="CHEBI:27667"/>
    </ligand>
</feature>
<dbReference type="PANTHER" id="PTHR10091:SF0">
    <property type="entry name" value="GALACTOSE MUTAROTASE"/>
    <property type="match status" value="1"/>
</dbReference>
<dbReference type="Pfam" id="PF01263">
    <property type="entry name" value="Aldose_epim"/>
    <property type="match status" value="1"/>
</dbReference>
<evidence type="ECO:0000256" key="9">
    <source>
        <dbReference type="PIRSR" id="PIRSR005096-1"/>
    </source>
</evidence>
<evidence type="ECO:0000313" key="12">
    <source>
        <dbReference type="EMBL" id="SOY28630.1"/>
    </source>
</evidence>
<dbReference type="InterPro" id="IPR008183">
    <property type="entry name" value="Aldose_1/G6P_1-epimerase"/>
</dbReference>
<dbReference type="PROSITE" id="PS00545">
    <property type="entry name" value="ALDOSE_1_EPIMERASE"/>
    <property type="match status" value="1"/>
</dbReference>
<dbReference type="GO" id="GO:0006006">
    <property type="term" value="P:glucose metabolic process"/>
    <property type="evidence" value="ECO:0007669"/>
    <property type="project" value="TreeGrafter"/>
</dbReference>
<keyword evidence="6 8" id="KW-0413">Isomerase</keyword>
<comment type="pathway">
    <text evidence="2 8">Carbohydrate metabolism; hexose metabolism.</text>
</comment>
<dbReference type="PANTHER" id="PTHR10091">
    <property type="entry name" value="ALDOSE-1-EPIMERASE"/>
    <property type="match status" value="1"/>
</dbReference>
<feature type="binding site" evidence="11">
    <location>
        <begin position="177"/>
        <end position="179"/>
    </location>
    <ligand>
        <name>beta-D-galactose</name>
        <dbReference type="ChEBI" id="CHEBI:27667"/>
    </ligand>
</feature>
<evidence type="ECO:0000256" key="1">
    <source>
        <dbReference type="ARBA" id="ARBA00001614"/>
    </source>
</evidence>
<keyword evidence="13" id="KW-1185">Reference proteome</keyword>
<reference evidence="12 13" key="1">
    <citation type="submission" date="2018-01" db="EMBL/GenBank/DDBJ databases">
        <authorList>
            <person name="Gaut B.S."/>
            <person name="Morton B.R."/>
            <person name="Clegg M.T."/>
            <person name="Duvall M.R."/>
        </authorList>
    </citation>
    <scope>NUCLEOTIDE SEQUENCE [LARGE SCALE GENOMIC DNA]</scope>
    <source>
        <strain evidence="12">GP69</strain>
    </source>
</reference>
<dbReference type="GO" id="GO:0004034">
    <property type="term" value="F:aldose 1-epimerase activity"/>
    <property type="evidence" value="ECO:0007669"/>
    <property type="project" value="UniProtKB-EC"/>
</dbReference>
<evidence type="ECO:0000256" key="11">
    <source>
        <dbReference type="PIRSR" id="PIRSR005096-3"/>
    </source>
</evidence>
<evidence type="ECO:0000256" key="7">
    <source>
        <dbReference type="ARBA" id="ARBA00023277"/>
    </source>
</evidence>
<dbReference type="Gene3D" id="2.70.98.10">
    <property type="match status" value="1"/>
</dbReference>
<comment type="similarity">
    <text evidence="3 8">Belongs to the aldose epimerase family.</text>
</comment>
<evidence type="ECO:0000256" key="5">
    <source>
        <dbReference type="ARBA" id="ARBA00014165"/>
    </source>
</evidence>
<dbReference type="InterPro" id="IPR018052">
    <property type="entry name" value="Ald1_epimerase_CS"/>
</dbReference>
<dbReference type="RefSeq" id="WP_103238732.1">
    <property type="nucleotide sequence ID" value="NZ_CANRXC010000078.1"/>
</dbReference>
<organism evidence="12 13">
    <name type="scientific">Acetatifactor muris</name>
    <dbReference type="NCBI Taxonomy" id="879566"/>
    <lineage>
        <taxon>Bacteria</taxon>
        <taxon>Bacillati</taxon>
        <taxon>Bacillota</taxon>
        <taxon>Clostridia</taxon>
        <taxon>Lachnospirales</taxon>
        <taxon>Lachnospiraceae</taxon>
        <taxon>Acetatifactor</taxon>
    </lineage>
</organism>
<evidence type="ECO:0000313" key="13">
    <source>
        <dbReference type="Proteomes" id="UP000236311"/>
    </source>
</evidence>
<dbReference type="InterPro" id="IPR047215">
    <property type="entry name" value="Galactose_mutarotase-like"/>
</dbReference>
<dbReference type="GO" id="GO:0033499">
    <property type="term" value="P:galactose catabolic process via UDP-galactose, Leloir pathway"/>
    <property type="evidence" value="ECO:0007669"/>
    <property type="project" value="TreeGrafter"/>
</dbReference>
<dbReference type="EMBL" id="OFSM01000006">
    <property type="protein sequence ID" value="SOY28630.1"/>
    <property type="molecule type" value="Genomic_DNA"/>
</dbReference>
<evidence type="ECO:0000256" key="8">
    <source>
        <dbReference type="PIRNR" id="PIRNR005096"/>
    </source>
</evidence>
<dbReference type="OrthoDB" id="9779408at2"/>
<keyword evidence="7 8" id="KW-0119">Carbohydrate metabolism</keyword>
<dbReference type="UniPathway" id="UPA00242"/>
<feature type="active site" description="Proton donor" evidence="9">
    <location>
        <position position="177"/>
    </location>
</feature>
<evidence type="ECO:0000256" key="10">
    <source>
        <dbReference type="PIRSR" id="PIRSR005096-2"/>
    </source>
</evidence>
<accession>A0A2K4ZDU8</accession>
<protein>
    <recommendedName>
        <fullName evidence="5 8">Aldose 1-epimerase</fullName>
        <ecNumber evidence="4 8">5.1.3.3</ecNumber>
    </recommendedName>
</protein>
<dbReference type="AlphaFoldDB" id="A0A2K4ZDU8"/>
<feature type="active site" description="Proton acceptor" evidence="9">
    <location>
        <position position="313"/>
    </location>
</feature>
<dbReference type="EC" id="5.1.3.3" evidence="4 8"/>
<dbReference type="SUPFAM" id="SSF74650">
    <property type="entry name" value="Galactose mutarotase-like"/>
    <property type="match status" value="1"/>
</dbReference>
<evidence type="ECO:0000256" key="6">
    <source>
        <dbReference type="ARBA" id="ARBA00023235"/>
    </source>
</evidence>
<dbReference type="InterPro" id="IPR014718">
    <property type="entry name" value="GH-type_carb-bd"/>
</dbReference>
<dbReference type="Proteomes" id="UP000236311">
    <property type="component" value="Unassembled WGS sequence"/>
</dbReference>
<comment type="catalytic activity">
    <reaction evidence="1 8">
        <text>alpha-D-glucose = beta-D-glucose</text>
        <dbReference type="Rhea" id="RHEA:10264"/>
        <dbReference type="ChEBI" id="CHEBI:15903"/>
        <dbReference type="ChEBI" id="CHEBI:17925"/>
        <dbReference type="EC" id="5.1.3.3"/>
    </reaction>
</comment>
<evidence type="ECO:0000256" key="4">
    <source>
        <dbReference type="ARBA" id="ARBA00013185"/>
    </source>
</evidence>
<evidence type="ECO:0000256" key="2">
    <source>
        <dbReference type="ARBA" id="ARBA00005028"/>
    </source>
</evidence>
<dbReference type="NCBIfam" id="NF008277">
    <property type="entry name" value="PRK11055.1"/>
    <property type="match status" value="1"/>
</dbReference>
<dbReference type="CDD" id="cd09019">
    <property type="entry name" value="galactose_mutarotase_like"/>
    <property type="match status" value="1"/>
</dbReference>
<sequence>MAISTISFGRHPEGKEVLLYTISNKNGMQVSLANVGAAIVSVRVPDRQGVMADVVLGYDRAEDYMKNGSFFGVVIGPSANRIGNATFCLDGTTYKVDANAGVNNLHSHKDKGWHKRFWEAQTGEDSVTFTLEDTAGNMGFPGNKKVSVTYSLDEENALKIHYHGVSDTRTILNLTNHSYFNLEGHDSGKIVGHELQLAASRFTPADAASIPTGELAEVKGTPMDFTVSKKVGEEIGADFEQLKFAGGYDHNWVIDGWDGTLRHFATLKAPESGRVMEAYTTLPGVQFYAGNSITEQTGKNGAVYGLRHGLCLETQYFPDSVNKPQFPDCIFGGDREYDSVTVYRFSTI</sequence>
<gene>
    <name evidence="12" type="primary">mro</name>
    <name evidence="12" type="ORF">AMURIS_01340</name>
</gene>
<dbReference type="GO" id="GO:0030246">
    <property type="term" value="F:carbohydrate binding"/>
    <property type="evidence" value="ECO:0007669"/>
    <property type="project" value="InterPro"/>
</dbReference>
<dbReference type="PIRSF" id="PIRSF005096">
    <property type="entry name" value="GALM"/>
    <property type="match status" value="1"/>
</dbReference>